<feature type="signal peptide" evidence="1">
    <location>
        <begin position="1"/>
        <end position="17"/>
    </location>
</feature>
<evidence type="ECO:0000256" key="1">
    <source>
        <dbReference type="SAM" id="SignalP"/>
    </source>
</evidence>
<dbReference type="STRING" id="693.AKJ17_08620"/>
<keyword evidence="3" id="KW-1185">Reference proteome</keyword>
<dbReference type="EMBL" id="LHPJ01000007">
    <property type="protein sequence ID" value="KOO03412.1"/>
    <property type="molecule type" value="Genomic_DNA"/>
</dbReference>
<dbReference type="PATRIC" id="fig|693.5.peg.1763"/>
<reference evidence="3" key="1">
    <citation type="submission" date="2015-08" db="EMBL/GenBank/DDBJ databases">
        <title>Vibrio galatheae sp. nov., a novel member of the Vibrionaceae family isolated from the Solomon Islands.</title>
        <authorList>
            <person name="Giubergia S."/>
            <person name="Machado H."/>
            <person name="Mateiu R.V."/>
            <person name="Gram L."/>
        </authorList>
    </citation>
    <scope>NUCLEOTIDE SEQUENCE [LARGE SCALE GENOMIC DNA]</scope>
    <source>
        <strain evidence="3">DSM 19584</strain>
    </source>
</reference>
<accession>A0A0M0HNL1</accession>
<dbReference type="OrthoDB" id="5906338at2"/>
<dbReference type="AlphaFoldDB" id="A0A0M0HNL1"/>
<sequence length="102" mass="11925">MRVLLIFSLLISHGAIAVDDSSHNKIAKKLKKRIERQLSKQDASGYCDLYIEFVHQDKWAKIRRVRGTGDHYVCKVGKKAIKKGERFKYKQPEKYIRIHIAN</sequence>
<evidence type="ECO:0000313" key="3">
    <source>
        <dbReference type="Proteomes" id="UP000037515"/>
    </source>
</evidence>
<dbReference type="RefSeq" id="WP_053395399.1">
    <property type="nucleotide sequence ID" value="NZ_LHPJ01000007.1"/>
</dbReference>
<evidence type="ECO:0000313" key="2">
    <source>
        <dbReference type="EMBL" id="KOO03412.1"/>
    </source>
</evidence>
<organism evidence="2 3">
    <name type="scientific">Vibrio nereis</name>
    <dbReference type="NCBI Taxonomy" id="693"/>
    <lineage>
        <taxon>Bacteria</taxon>
        <taxon>Pseudomonadati</taxon>
        <taxon>Pseudomonadota</taxon>
        <taxon>Gammaproteobacteria</taxon>
        <taxon>Vibrionales</taxon>
        <taxon>Vibrionaceae</taxon>
        <taxon>Vibrio</taxon>
    </lineage>
</organism>
<name>A0A0M0HNL1_VIBNE</name>
<dbReference type="Proteomes" id="UP000037515">
    <property type="component" value="Unassembled WGS sequence"/>
</dbReference>
<protein>
    <submittedName>
        <fullName evidence="2">Uncharacterized protein</fullName>
    </submittedName>
</protein>
<feature type="chain" id="PRO_5005600122" evidence="1">
    <location>
        <begin position="18"/>
        <end position="102"/>
    </location>
</feature>
<gene>
    <name evidence="2" type="ORF">AKJ17_08620</name>
</gene>
<proteinExistence type="predicted"/>
<keyword evidence="1" id="KW-0732">Signal</keyword>
<comment type="caution">
    <text evidence="2">The sequence shown here is derived from an EMBL/GenBank/DDBJ whole genome shotgun (WGS) entry which is preliminary data.</text>
</comment>